<reference evidence="4 5" key="1">
    <citation type="submission" date="2020-05" db="EMBL/GenBank/DDBJ databases">
        <title>MicrobeNet Type strains.</title>
        <authorList>
            <person name="Nicholson A.C."/>
        </authorList>
    </citation>
    <scope>NUCLEOTIDE SEQUENCE [LARGE SCALE GENOMIC DNA]</scope>
    <source>
        <strain evidence="4 5">CCUG 46604</strain>
    </source>
</reference>
<protein>
    <recommendedName>
        <fullName evidence="3">LppM domain-containing protein</fullName>
    </recommendedName>
</protein>
<evidence type="ECO:0000313" key="5">
    <source>
        <dbReference type="Proteomes" id="UP000549517"/>
    </source>
</evidence>
<sequence length="406" mass="41734">MTLPRISATRHLAVVVLLVLTVLLTGCMKINGDLAISRDLMVSGTVDALIERTAVEDLSAFDSSTYGSGTGDADTLIDESIERARQTLPAGVTVEKIADEQYIGARYTYDAVDPSHTAVEDFGLSGLHLSDQDDEITLRMPNFLLIDDVGPSYGSAGWSHAPGRFMFDQAKMTFTFPGRVVSAPGGEVKGKTVTFDLRQFSGDTVTVTAKASSFPWWVLFVVGGVLVLLIVAGVIIAVIARKKRQRQAMPPAPGYGGPGYGGPGYGAGPWMPGPGGPGYGGQGYGSAGPGPAGPGYPGPVGAAGPPPAGPGAGPPQNQPMPPHAQPGTYGQPTPYTSGPAHQPGQPHSGAAHPGPAQPGQPGMPHPGPAQPGPGQPGPGPESAAPNDHRRFAPPESRTHMKRSGAD</sequence>
<dbReference type="InterPro" id="IPR053807">
    <property type="entry name" value="LppM"/>
</dbReference>
<gene>
    <name evidence="4" type="ORF">HLA91_03900</name>
</gene>
<feature type="compositionally biased region" description="Low complexity" evidence="1">
    <location>
        <begin position="343"/>
        <end position="354"/>
    </location>
</feature>
<dbReference type="PROSITE" id="PS51257">
    <property type="entry name" value="PROKAR_LIPOPROTEIN"/>
    <property type="match status" value="1"/>
</dbReference>
<dbReference type="Proteomes" id="UP000549517">
    <property type="component" value="Unassembled WGS sequence"/>
</dbReference>
<organism evidence="4 5">
    <name type="scientific">Brevibacterium luteolum</name>
    <dbReference type="NCBI Taxonomy" id="199591"/>
    <lineage>
        <taxon>Bacteria</taxon>
        <taxon>Bacillati</taxon>
        <taxon>Actinomycetota</taxon>
        <taxon>Actinomycetes</taxon>
        <taxon>Micrococcales</taxon>
        <taxon>Brevibacteriaceae</taxon>
        <taxon>Brevibacterium</taxon>
    </lineage>
</organism>
<feature type="compositionally biased region" description="Pro residues" evidence="1">
    <location>
        <begin position="304"/>
        <end position="324"/>
    </location>
</feature>
<name>A0A849ARG9_9MICO</name>
<dbReference type="Pfam" id="PF21946">
    <property type="entry name" value="LppM"/>
    <property type="match status" value="1"/>
</dbReference>
<feature type="transmembrane region" description="Helical" evidence="2">
    <location>
        <begin position="216"/>
        <end position="240"/>
    </location>
</feature>
<dbReference type="RefSeq" id="WP_170273635.1">
    <property type="nucleotide sequence ID" value="NZ_BAAAKH010000007.1"/>
</dbReference>
<evidence type="ECO:0000259" key="3">
    <source>
        <dbReference type="Pfam" id="PF21946"/>
    </source>
</evidence>
<dbReference type="AlphaFoldDB" id="A0A849ARG9"/>
<keyword evidence="2" id="KW-0812">Transmembrane</keyword>
<accession>A0A849ARG9</accession>
<feature type="domain" description="LppM" evidence="3">
    <location>
        <begin position="30"/>
        <end position="210"/>
    </location>
</feature>
<evidence type="ECO:0000256" key="1">
    <source>
        <dbReference type="SAM" id="MobiDB-lite"/>
    </source>
</evidence>
<feature type="region of interest" description="Disordered" evidence="1">
    <location>
        <begin position="282"/>
        <end position="406"/>
    </location>
</feature>
<dbReference type="EMBL" id="JABEMC010000002">
    <property type="protein sequence ID" value="NNG78520.1"/>
    <property type="molecule type" value="Genomic_DNA"/>
</dbReference>
<comment type="caution">
    <text evidence="4">The sequence shown here is derived from an EMBL/GenBank/DDBJ whole genome shotgun (WGS) entry which is preliminary data.</text>
</comment>
<proteinExistence type="predicted"/>
<feature type="compositionally biased region" description="Pro residues" evidence="1">
    <location>
        <begin position="355"/>
        <end position="379"/>
    </location>
</feature>
<keyword evidence="2" id="KW-1133">Transmembrane helix</keyword>
<feature type="compositionally biased region" description="Basic and acidic residues" evidence="1">
    <location>
        <begin position="386"/>
        <end position="406"/>
    </location>
</feature>
<keyword evidence="2" id="KW-0472">Membrane</keyword>
<evidence type="ECO:0000313" key="4">
    <source>
        <dbReference type="EMBL" id="NNG78520.1"/>
    </source>
</evidence>
<evidence type="ECO:0000256" key="2">
    <source>
        <dbReference type="SAM" id="Phobius"/>
    </source>
</evidence>